<dbReference type="InParanoid" id="A0A067Q9Z8"/>
<sequence>MHFTFTHPISCLVSRSLGVPVGQCSFSFSTPASCTYIISLSPPRIDPSCEPTVSSPFTPSLSLTFVTCGVRSWFLAEEIGQAYFS</sequence>
<proteinExistence type="predicted"/>
<name>A0A067Q9Z8_9AGAM</name>
<protein>
    <submittedName>
        <fullName evidence="1">Uncharacterized protein</fullName>
    </submittedName>
</protein>
<dbReference type="Proteomes" id="UP000027265">
    <property type="component" value="Unassembled WGS sequence"/>
</dbReference>
<gene>
    <name evidence="1" type="ORF">JAAARDRAFT_361357</name>
</gene>
<dbReference type="EMBL" id="KL197710">
    <property type="protein sequence ID" value="KDQ62960.1"/>
    <property type="molecule type" value="Genomic_DNA"/>
</dbReference>
<keyword evidence="2" id="KW-1185">Reference proteome</keyword>
<evidence type="ECO:0000313" key="1">
    <source>
        <dbReference type="EMBL" id="KDQ62960.1"/>
    </source>
</evidence>
<accession>A0A067Q9Z8</accession>
<dbReference type="AlphaFoldDB" id="A0A067Q9Z8"/>
<dbReference type="HOGENOM" id="CLU_2512940_0_0_1"/>
<evidence type="ECO:0000313" key="2">
    <source>
        <dbReference type="Proteomes" id="UP000027265"/>
    </source>
</evidence>
<organism evidence="1 2">
    <name type="scientific">Jaapia argillacea MUCL 33604</name>
    <dbReference type="NCBI Taxonomy" id="933084"/>
    <lineage>
        <taxon>Eukaryota</taxon>
        <taxon>Fungi</taxon>
        <taxon>Dikarya</taxon>
        <taxon>Basidiomycota</taxon>
        <taxon>Agaricomycotina</taxon>
        <taxon>Agaricomycetes</taxon>
        <taxon>Agaricomycetidae</taxon>
        <taxon>Jaapiales</taxon>
        <taxon>Jaapiaceae</taxon>
        <taxon>Jaapia</taxon>
    </lineage>
</organism>
<reference evidence="2" key="1">
    <citation type="journal article" date="2014" name="Proc. Natl. Acad. Sci. U.S.A.">
        <title>Extensive sampling of basidiomycete genomes demonstrates inadequacy of the white-rot/brown-rot paradigm for wood decay fungi.</title>
        <authorList>
            <person name="Riley R."/>
            <person name="Salamov A.A."/>
            <person name="Brown D.W."/>
            <person name="Nagy L.G."/>
            <person name="Floudas D."/>
            <person name="Held B.W."/>
            <person name="Levasseur A."/>
            <person name="Lombard V."/>
            <person name="Morin E."/>
            <person name="Otillar R."/>
            <person name="Lindquist E.A."/>
            <person name="Sun H."/>
            <person name="LaButti K.M."/>
            <person name="Schmutz J."/>
            <person name="Jabbour D."/>
            <person name="Luo H."/>
            <person name="Baker S.E."/>
            <person name="Pisabarro A.G."/>
            <person name="Walton J.D."/>
            <person name="Blanchette R.A."/>
            <person name="Henrissat B."/>
            <person name="Martin F."/>
            <person name="Cullen D."/>
            <person name="Hibbett D.S."/>
            <person name="Grigoriev I.V."/>
        </authorList>
    </citation>
    <scope>NUCLEOTIDE SEQUENCE [LARGE SCALE GENOMIC DNA]</scope>
    <source>
        <strain evidence="2">MUCL 33604</strain>
    </source>
</reference>